<reference evidence="1 2" key="1">
    <citation type="submission" date="2018-09" db="EMBL/GenBank/DDBJ databases">
        <title>Genomic investigation of the strawberry pathogen Phytophthora fragariae indicates pathogenicity is determined by transcriptional variation in three key races.</title>
        <authorList>
            <person name="Adams T.M."/>
            <person name="Armitage A.D."/>
            <person name="Sobczyk M.K."/>
            <person name="Bates H.J."/>
            <person name="Dunwell J.M."/>
            <person name="Nellist C.F."/>
            <person name="Harrison R.J."/>
        </authorList>
    </citation>
    <scope>NUCLEOTIDE SEQUENCE [LARGE SCALE GENOMIC DNA]</scope>
    <source>
        <strain evidence="1 2">SCRP324</strain>
    </source>
</reference>
<comment type="caution">
    <text evidence="1">The sequence shown here is derived from an EMBL/GenBank/DDBJ whole genome shotgun (WGS) entry which is preliminary data.</text>
</comment>
<organism evidence="1 2">
    <name type="scientific">Phytophthora rubi</name>
    <dbReference type="NCBI Taxonomy" id="129364"/>
    <lineage>
        <taxon>Eukaryota</taxon>
        <taxon>Sar</taxon>
        <taxon>Stramenopiles</taxon>
        <taxon>Oomycota</taxon>
        <taxon>Peronosporomycetes</taxon>
        <taxon>Peronosporales</taxon>
        <taxon>Peronosporaceae</taxon>
        <taxon>Phytophthora</taxon>
    </lineage>
</organism>
<evidence type="ECO:0000313" key="2">
    <source>
        <dbReference type="Proteomes" id="UP000435112"/>
    </source>
</evidence>
<dbReference type="AlphaFoldDB" id="A0A6A3HF21"/>
<name>A0A6A3HF21_9STRA</name>
<dbReference type="EMBL" id="QXFU01004722">
    <property type="protein sequence ID" value="KAE8967364.1"/>
    <property type="molecule type" value="Genomic_DNA"/>
</dbReference>
<proteinExistence type="predicted"/>
<dbReference type="Proteomes" id="UP000435112">
    <property type="component" value="Unassembled WGS sequence"/>
</dbReference>
<protein>
    <submittedName>
        <fullName evidence="1">Uncharacterized protein</fullName>
    </submittedName>
</protein>
<evidence type="ECO:0000313" key="1">
    <source>
        <dbReference type="EMBL" id="KAE8967364.1"/>
    </source>
</evidence>
<gene>
    <name evidence="1" type="ORF">PR002_g28085</name>
</gene>
<sequence>MRVETAKFNASLYTSAKDAAGADALFKADEGGVLWRCQARALLLCFSKNVHGLSAWVARYYRLLVRIRIVYIRLYHQELPMHPGRGSGSVSVAAVWGGAAVCVTRLLALMKEKAGISSSGAVSGSTNECTSVAAITVATTAVSGEESSAALTKAGTAAMNRMYARYARESSSFESIPSSADIDAAAREIERVCTGARSDEAAAGVEDCGAAPPGLVALPHRV</sequence>
<accession>A0A6A3HF21</accession>